<dbReference type="EMBL" id="MDGQ01000005">
    <property type="protein sequence ID" value="OEJ99861.1"/>
    <property type="molecule type" value="Genomic_DNA"/>
</dbReference>
<evidence type="ECO:0000313" key="2">
    <source>
        <dbReference type="EMBL" id="OEJ99861.1"/>
    </source>
</evidence>
<dbReference type="InterPro" id="IPR036397">
    <property type="entry name" value="RNaseH_sf"/>
</dbReference>
<evidence type="ECO:0000259" key="1">
    <source>
        <dbReference type="SMART" id="SM00474"/>
    </source>
</evidence>
<dbReference type="Pfam" id="PF01612">
    <property type="entry name" value="DNA_pol_A_exo1"/>
    <property type="match status" value="1"/>
</dbReference>
<keyword evidence="3" id="KW-1185">Reference proteome</keyword>
<sequence>MMFPLSITKDEVMERPLKSYDGKVVIAADDKSIAAAMAEIGQCDTVGFDTEAKPTFKKGEIRNISLIQVATPDKVFLLRTQHTGISNELHTFLQDPNVTKVGIGLLDDYNLLDRLRPFKPDGFIDLNNTFNELGAEKIGARNLAAMVLDIRISKSAQTSNWEAHTLSDKQVKYASTDAWICLEIYNKLLYWGYI</sequence>
<dbReference type="STRING" id="1563681.BFP71_09940"/>
<gene>
    <name evidence="2" type="ORF">BFP71_09940</name>
</gene>
<dbReference type="Proteomes" id="UP000095552">
    <property type="component" value="Unassembled WGS sequence"/>
</dbReference>
<evidence type="ECO:0000313" key="3">
    <source>
        <dbReference type="Proteomes" id="UP000095552"/>
    </source>
</evidence>
<dbReference type="RefSeq" id="WP_069835324.1">
    <property type="nucleotide sequence ID" value="NZ_MDGQ01000005.1"/>
</dbReference>
<dbReference type="Gene3D" id="3.30.420.10">
    <property type="entry name" value="Ribonuclease H-like superfamily/Ribonuclease H"/>
    <property type="match status" value="1"/>
</dbReference>
<dbReference type="CDD" id="cd06141">
    <property type="entry name" value="WRN_exo"/>
    <property type="match status" value="1"/>
</dbReference>
<dbReference type="InterPro" id="IPR012337">
    <property type="entry name" value="RNaseH-like_sf"/>
</dbReference>
<proteinExistence type="predicted"/>
<dbReference type="GO" id="GO:0006139">
    <property type="term" value="P:nucleobase-containing compound metabolic process"/>
    <property type="evidence" value="ECO:0007669"/>
    <property type="project" value="InterPro"/>
</dbReference>
<dbReference type="GO" id="GO:0003676">
    <property type="term" value="F:nucleic acid binding"/>
    <property type="evidence" value="ECO:0007669"/>
    <property type="project" value="InterPro"/>
</dbReference>
<dbReference type="PANTHER" id="PTHR47765">
    <property type="entry name" value="3'-5' EXONUCLEASE DOMAIN-CONTAINING PROTEIN"/>
    <property type="match status" value="1"/>
</dbReference>
<organism evidence="2 3">
    <name type="scientific">Roseivirga misakiensis</name>
    <dbReference type="NCBI Taxonomy" id="1563681"/>
    <lineage>
        <taxon>Bacteria</taxon>
        <taxon>Pseudomonadati</taxon>
        <taxon>Bacteroidota</taxon>
        <taxon>Cytophagia</taxon>
        <taxon>Cytophagales</taxon>
        <taxon>Roseivirgaceae</taxon>
        <taxon>Roseivirga</taxon>
    </lineage>
</organism>
<feature type="domain" description="3'-5' exonuclease" evidence="1">
    <location>
        <begin position="24"/>
        <end position="193"/>
    </location>
</feature>
<dbReference type="SMART" id="SM00474">
    <property type="entry name" value="35EXOc"/>
    <property type="match status" value="1"/>
</dbReference>
<dbReference type="InterPro" id="IPR002562">
    <property type="entry name" value="3'-5'_exonuclease_dom"/>
</dbReference>
<comment type="caution">
    <text evidence="2">The sequence shown here is derived from an EMBL/GenBank/DDBJ whole genome shotgun (WGS) entry which is preliminary data.</text>
</comment>
<dbReference type="InterPro" id="IPR052408">
    <property type="entry name" value="Exonuclease_MUT-7-like"/>
</dbReference>
<reference evidence="2 3" key="1">
    <citation type="submission" date="2016-08" db="EMBL/GenBank/DDBJ databases">
        <title>Draft genome of Fabibacter sp. strain SK-8.</title>
        <authorList>
            <person name="Wong S.-K."/>
            <person name="Hamasaki K."/>
            <person name="Yoshizawa S."/>
        </authorList>
    </citation>
    <scope>NUCLEOTIDE SEQUENCE [LARGE SCALE GENOMIC DNA]</scope>
    <source>
        <strain evidence="2 3">SK-8</strain>
    </source>
</reference>
<accession>A0A1E5SL83</accession>
<dbReference type="AlphaFoldDB" id="A0A1E5SL83"/>
<name>A0A1E5SL83_9BACT</name>
<dbReference type="GO" id="GO:0008408">
    <property type="term" value="F:3'-5' exonuclease activity"/>
    <property type="evidence" value="ECO:0007669"/>
    <property type="project" value="InterPro"/>
</dbReference>
<dbReference type="PANTHER" id="PTHR47765:SF2">
    <property type="entry name" value="EXONUCLEASE MUT-7 HOMOLOG"/>
    <property type="match status" value="1"/>
</dbReference>
<dbReference type="SUPFAM" id="SSF53098">
    <property type="entry name" value="Ribonuclease H-like"/>
    <property type="match status" value="1"/>
</dbReference>
<protein>
    <recommendedName>
        <fullName evidence="1">3'-5' exonuclease domain-containing protein</fullName>
    </recommendedName>
</protein>
<dbReference type="OrthoDB" id="9793333at2"/>